<dbReference type="RefSeq" id="WP_344639687.1">
    <property type="nucleotide sequence ID" value="NZ_BAAATR010000034.1"/>
</dbReference>
<reference evidence="3" key="1">
    <citation type="journal article" date="2019" name="Int. J. Syst. Evol. Microbiol.">
        <title>The Global Catalogue of Microorganisms (GCM) 10K type strain sequencing project: providing services to taxonomists for standard genome sequencing and annotation.</title>
        <authorList>
            <consortium name="The Broad Institute Genomics Platform"/>
            <consortium name="The Broad Institute Genome Sequencing Center for Infectious Disease"/>
            <person name="Wu L."/>
            <person name="Ma J."/>
        </authorList>
    </citation>
    <scope>NUCLEOTIDE SEQUENCE [LARGE SCALE GENOMIC DNA]</scope>
    <source>
        <strain evidence="3">JCM 7356</strain>
    </source>
</reference>
<gene>
    <name evidence="2" type="ORF">GCM10010430_60340</name>
</gene>
<evidence type="ECO:0008006" key="4">
    <source>
        <dbReference type="Google" id="ProtNLM"/>
    </source>
</evidence>
<name>A0ABP5RQM2_9ACTN</name>
<evidence type="ECO:0000256" key="1">
    <source>
        <dbReference type="SAM" id="MobiDB-lite"/>
    </source>
</evidence>
<organism evidence="2 3">
    <name type="scientific">Kitasatospora cystarginea</name>
    <dbReference type="NCBI Taxonomy" id="58350"/>
    <lineage>
        <taxon>Bacteria</taxon>
        <taxon>Bacillati</taxon>
        <taxon>Actinomycetota</taxon>
        <taxon>Actinomycetes</taxon>
        <taxon>Kitasatosporales</taxon>
        <taxon>Streptomycetaceae</taxon>
        <taxon>Kitasatospora</taxon>
    </lineage>
</organism>
<dbReference type="Proteomes" id="UP001500305">
    <property type="component" value="Unassembled WGS sequence"/>
</dbReference>
<feature type="compositionally biased region" description="Low complexity" evidence="1">
    <location>
        <begin position="9"/>
        <end position="27"/>
    </location>
</feature>
<dbReference type="EMBL" id="BAAATR010000034">
    <property type="protein sequence ID" value="GAA2267110.1"/>
    <property type="molecule type" value="Genomic_DNA"/>
</dbReference>
<protein>
    <recommendedName>
        <fullName evidence="4">DUF317 domain-containing protein</fullName>
    </recommendedName>
</protein>
<evidence type="ECO:0000313" key="3">
    <source>
        <dbReference type="Proteomes" id="UP001500305"/>
    </source>
</evidence>
<comment type="caution">
    <text evidence="2">The sequence shown here is derived from an EMBL/GenBank/DDBJ whole genome shotgun (WGS) entry which is preliminary data.</text>
</comment>
<feature type="compositionally biased region" description="Low complexity" evidence="1">
    <location>
        <begin position="254"/>
        <end position="267"/>
    </location>
</feature>
<keyword evidence="3" id="KW-1185">Reference proteome</keyword>
<evidence type="ECO:0000313" key="2">
    <source>
        <dbReference type="EMBL" id="GAA2267110.1"/>
    </source>
</evidence>
<proteinExistence type="predicted"/>
<feature type="region of interest" description="Disordered" evidence="1">
    <location>
        <begin position="1"/>
        <end position="37"/>
    </location>
</feature>
<feature type="region of interest" description="Disordered" evidence="1">
    <location>
        <begin position="242"/>
        <end position="285"/>
    </location>
</feature>
<sequence length="285" mass="30279">MDTTTTSFARNNTAPRARRAPGSAPPKRVGPALPKTWKRGSTVGVRPAYLALGSLTSLVPAGRVLRAASWTRTDQGQVQAYARGDIQVLLHDDTERLYQYESLTARGLGWRVSFSSQTPDEVLASVAGSLVEVAVVAEDGAPDRADLDEAINALAEAGWEGAESRGGGVTRITAPDRLAEILCHRSKRAWLITAGVDGEGWEAELVGDCPDLLIEAVVGSLATESPARRRTADLPTALRRYLDIGPDPYRPDSTRPTSPAARAASPTGPVVTSAHLVSAPARRSR</sequence>
<accession>A0ABP5RQM2</accession>